<dbReference type="InterPro" id="IPR023165">
    <property type="entry name" value="rRNA_Ade_diMease-like_C"/>
</dbReference>
<feature type="binding site" evidence="7 8">
    <location>
        <position position="58"/>
    </location>
    <ligand>
        <name>S-adenosyl-L-methionine</name>
        <dbReference type="ChEBI" id="CHEBI:59789"/>
    </ligand>
</feature>
<protein>
    <recommendedName>
        <fullName evidence="7">Probable ribosomal RNA small subunit methyltransferase A</fullName>
        <ecNumber evidence="7">2.1.1.-</ecNumber>
    </recommendedName>
    <alternativeName>
        <fullName evidence="7">16S rRNA dimethyladenosine transferase</fullName>
    </alternativeName>
    <alternativeName>
        <fullName evidence="7">16S rRNA dimethylase</fullName>
    </alternativeName>
    <alternativeName>
        <fullName evidence="7">S-adenosylmethionine-6-N',N'-adenosyl(rRNA) dimethyltransferase</fullName>
    </alternativeName>
</protein>
<evidence type="ECO:0000256" key="6">
    <source>
        <dbReference type="ARBA" id="ARBA00022884"/>
    </source>
</evidence>
<dbReference type="InterPro" id="IPR020596">
    <property type="entry name" value="rRNA_Ade_Mease_Trfase_CS"/>
</dbReference>
<dbReference type="InterPro" id="IPR011530">
    <property type="entry name" value="rRNA_adenine_dimethylase"/>
</dbReference>
<dbReference type="HAMAP" id="MF_00607">
    <property type="entry name" value="16SrRNA_methyltr_A"/>
    <property type="match status" value="1"/>
</dbReference>
<dbReference type="Proteomes" id="UP001065373">
    <property type="component" value="Chromosome"/>
</dbReference>
<dbReference type="CDD" id="cd02440">
    <property type="entry name" value="AdoMet_MTases"/>
    <property type="match status" value="1"/>
</dbReference>
<feature type="binding site" evidence="7 8">
    <location>
        <position position="33"/>
    </location>
    <ligand>
        <name>S-adenosyl-L-methionine</name>
        <dbReference type="ChEBI" id="CHEBI:59789"/>
    </ligand>
</feature>
<dbReference type="NCBIfam" id="TIGR00755">
    <property type="entry name" value="ksgA"/>
    <property type="match status" value="1"/>
</dbReference>
<name>A0A9E7RSQ1_METWO</name>
<dbReference type="EMBL" id="JAXUHJ010000003">
    <property type="protein sequence ID" value="MEJ8542021.1"/>
    <property type="molecule type" value="Genomic_DNA"/>
</dbReference>
<dbReference type="GO" id="GO:0000179">
    <property type="term" value="F:rRNA (adenine-N6,N6-)-dimethyltransferase activity"/>
    <property type="evidence" value="ECO:0007669"/>
    <property type="project" value="UniProtKB-UniRule"/>
</dbReference>
<keyword evidence="4 7" id="KW-0808">Transferase</keyword>
<proteinExistence type="inferred from homology"/>
<dbReference type="EC" id="2.1.1.-" evidence="7"/>
<dbReference type="GO" id="GO:0003723">
    <property type="term" value="F:RNA binding"/>
    <property type="evidence" value="ECO:0007669"/>
    <property type="project" value="UniProtKB-UniRule"/>
</dbReference>
<evidence type="ECO:0000256" key="3">
    <source>
        <dbReference type="ARBA" id="ARBA00022603"/>
    </source>
</evidence>
<dbReference type="RefSeq" id="WP_261599579.1">
    <property type="nucleotide sequence ID" value="NZ_CP104550.1"/>
</dbReference>
<dbReference type="InterPro" id="IPR001737">
    <property type="entry name" value="KsgA/Erm"/>
</dbReference>
<evidence type="ECO:0000256" key="8">
    <source>
        <dbReference type="PROSITE-ProRule" id="PRU01026"/>
    </source>
</evidence>
<sequence>MTDFFMPGLYTETRKVLSRYGVRLQRSLGQNYLIDDNKRRFIIDSADLCKDDHVLEIGAGIGTLTLPMAELAGEVTAIERDPFIAGILRDRIRTDNVNIIVGDALKVDFPDFNKVVSNLPYQISSPVTFRLLEHDFELGVLMYQKEFALRMTARPGTRDYSRLSVMLHFLAEVEIIDYLSPGCFFPRPRVESAVVKIRPTGFRLPELFGDVCRALFQHRKKKTSKSLKESFHEIRVDLSISEVLDSLPPGILEKRVFQLRPEDVLEITEHISRLEEKKKV</sequence>
<evidence type="ECO:0000259" key="9">
    <source>
        <dbReference type="SMART" id="SM00650"/>
    </source>
</evidence>
<dbReference type="Gene3D" id="3.40.50.150">
    <property type="entry name" value="Vaccinia Virus protein VP39"/>
    <property type="match status" value="1"/>
</dbReference>
<evidence type="ECO:0000256" key="1">
    <source>
        <dbReference type="ARBA" id="ARBA00022490"/>
    </source>
</evidence>
<evidence type="ECO:0000313" key="10">
    <source>
        <dbReference type="EMBL" id="MEJ8542021.1"/>
    </source>
</evidence>
<comment type="function">
    <text evidence="7">Specifically dimethylates two adjacent adenosines in the loop of a conserved hairpin near the 3'-end of 16S rRNA in the 30S particle. May play a critical role in biogenesis of 30S subunits.</text>
</comment>
<dbReference type="SUPFAM" id="SSF53335">
    <property type="entry name" value="S-adenosyl-L-methionine-dependent methyltransferases"/>
    <property type="match status" value="1"/>
</dbReference>
<dbReference type="SMART" id="SM00650">
    <property type="entry name" value="rADc"/>
    <property type="match status" value="1"/>
</dbReference>
<feature type="binding site" evidence="7 8">
    <location>
        <position position="118"/>
    </location>
    <ligand>
        <name>S-adenosyl-L-methionine</name>
        <dbReference type="ChEBI" id="CHEBI:59789"/>
    </ligand>
</feature>
<evidence type="ECO:0000256" key="7">
    <source>
        <dbReference type="HAMAP-Rule" id="MF_00607"/>
    </source>
</evidence>
<dbReference type="PROSITE" id="PS01131">
    <property type="entry name" value="RRNA_A_DIMETH"/>
    <property type="match status" value="1"/>
</dbReference>
<organism evidence="11">
    <name type="scientific">Methanothermobacter wolfeii</name>
    <name type="common">Methanobacterium wolfei</name>
    <dbReference type="NCBI Taxonomy" id="145261"/>
    <lineage>
        <taxon>Archaea</taxon>
        <taxon>Methanobacteriati</taxon>
        <taxon>Methanobacteriota</taxon>
        <taxon>Methanomada group</taxon>
        <taxon>Methanobacteria</taxon>
        <taxon>Methanobacteriales</taxon>
        <taxon>Methanobacteriaceae</taxon>
        <taxon>Methanothermobacter</taxon>
    </lineage>
</organism>
<evidence type="ECO:0000256" key="5">
    <source>
        <dbReference type="ARBA" id="ARBA00022691"/>
    </source>
</evidence>
<dbReference type="EMBL" id="CP104550">
    <property type="protein sequence ID" value="UXH31630.1"/>
    <property type="molecule type" value="Genomic_DNA"/>
</dbReference>
<keyword evidence="5 7" id="KW-0949">S-adenosyl-L-methionine</keyword>
<dbReference type="InterPro" id="IPR020598">
    <property type="entry name" value="rRNA_Ade_methylase_Trfase_N"/>
</dbReference>
<dbReference type="PROSITE" id="PS51689">
    <property type="entry name" value="SAM_RNA_A_N6_MT"/>
    <property type="match status" value="1"/>
</dbReference>
<gene>
    <name evidence="7 11" type="primary">rsmA</name>
    <name evidence="7" type="synonym">ksgA</name>
    <name evidence="11" type="ORF">N5910_08865</name>
    <name evidence="10" type="ORF">U2150_00700</name>
</gene>
<keyword evidence="1 7" id="KW-0963">Cytoplasm</keyword>
<dbReference type="GeneID" id="75107359"/>
<evidence type="ECO:0000256" key="2">
    <source>
        <dbReference type="ARBA" id="ARBA00022552"/>
    </source>
</evidence>
<feature type="domain" description="Ribosomal RNA adenine methylase transferase N-terminal" evidence="9">
    <location>
        <begin position="38"/>
        <end position="201"/>
    </location>
</feature>
<dbReference type="Pfam" id="PF00398">
    <property type="entry name" value="RrnaAD"/>
    <property type="match status" value="1"/>
</dbReference>
<keyword evidence="3 7" id="KW-0489">Methyltransferase</keyword>
<feature type="binding site" evidence="7 8">
    <location>
        <position position="79"/>
    </location>
    <ligand>
        <name>S-adenosyl-L-methionine</name>
        <dbReference type="ChEBI" id="CHEBI:59789"/>
    </ligand>
</feature>
<dbReference type="GO" id="GO:0005737">
    <property type="term" value="C:cytoplasm"/>
    <property type="evidence" value="ECO:0007669"/>
    <property type="project" value="UniProtKB-SubCell"/>
</dbReference>
<dbReference type="Proteomes" id="UP001369247">
    <property type="component" value="Unassembled WGS sequence"/>
</dbReference>
<keyword evidence="2 7" id="KW-0698">rRNA processing</keyword>
<dbReference type="AlphaFoldDB" id="A0A9E7RSQ1"/>
<evidence type="ECO:0000313" key="12">
    <source>
        <dbReference type="Proteomes" id="UP001369247"/>
    </source>
</evidence>
<dbReference type="InterPro" id="IPR029063">
    <property type="entry name" value="SAM-dependent_MTases_sf"/>
</dbReference>
<dbReference type="PANTHER" id="PTHR11727">
    <property type="entry name" value="DIMETHYLADENOSINE TRANSFERASE"/>
    <property type="match status" value="1"/>
</dbReference>
<accession>A0A9E7RSQ1</accession>
<reference evidence="10 12" key="2">
    <citation type="submission" date="2023-12" db="EMBL/GenBank/DDBJ databases">
        <title>Phenotypic and Genomic Characterization of Methanothermobacter wolfeii Strain BSEL, a CO2-Capturing Archaeon with Minimal Nutrient Requirements.</title>
        <authorList>
            <person name="Ale Enriquez F."/>
            <person name="Ahring B.K."/>
        </authorList>
    </citation>
    <scope>NUCLEOTIDE SEQUENCE [LARGE SCALE GENOMIC DNA]</scope>
    <source>
        <strain evidence="10 12">BSEL-1</strain>
    </source>
</reference>
<comment type="subcellular location">
    <subcellularLocation>
        <location evidence="7">Cytoplasm</location>
    </subcellularLocation>
</comment>
<keyword evidence="6 7" id="KW-0694">RNA-binding</keyword>
<dbReference type="Gene3D" id="1.10.8.100">
    <property type="entry name" value="Ribosomal RNA adenine dimethylase-like, domain 2"/>
    <property type="match status" value="1"/>
</dbReference>
<reference evidence="11" key="1">
    <citation type="submission" date="2022-09" db="EMBL/GenBank/DDBJ databases">
        <title>Characterization of three MwoI isoschizomers from sequenced genome and metagenomes.</title>
        <authorList>
            <person name="Fomenkov A."/>
            <person name="Xu S.Y."/>
            <person name="Roberts R.J."/>
        </authorList>
    </citation>
    <scope>NUCLEOTIDE SEQUENCE</scope>
    <source>
        <strain evidence="11">DSM 2970</strain>
    </source>
</reference>
<comment type="similarity">
    <text evidence="7">Belongs to the class I-like SAM-binding methyltransferase superfamily. rRNA adenine N(6)-methyltransferase family. RsmA subfamily.</text>
</comment>
<keyword evidence="12" id="KW-1185">Reference proteome</keyword>
<feature type="binding site" evidence="7 8">
    <location>
        <position position="31"/>
    </location>
    <ligand>
        <name>S-adenosyl-L-methionine</name>
        <dbReference type="ChEBI" id="CHEBI:59789"/>
    </ligand>
</feature>
<evidence type="ECO:0000256" key="4">
    <source>
        <dbReference type="ARBA" id="ARBA00022679"/>
    </source>
</evidence>
<feature type="binding site" evidence="7 8">
    <location>
        <position position="103"/>
    </location>
    <ligand>
        <name>S-adenosyl-L-methionine</name>
        <dbReference type="ChEBI" id="CHEBI:59789"/>
    </ligand>
</feature>
<dbReference type="PANTHER" id="PTHR11727:SF7">
    <property type="entry name" value="DIMETHYLADENOSINE TRANSFERASE-RELATED"/>
    <property type="match status" value="1"/>
</dbReference>
<evidence type="ECO:0000313" key="11">
    <source>
        <dbReference type="EMBL" id="UXH31630.1"/>
    </source>
</evidence>